<keyword evidence="1" id="KW-0732">Signal</keyword>
<reference evidence="2 3" key="1">
    <citation type="submission" date="2019-02" db="EMBL/GenBank/DDBJ databases">
        <title>Deep-cultivation of Planctomycetes and their phenomic and genomic characterization uncovers novel biology.</title>
        <authorList>
            <person name="Wiegand S."/>
            <person name="Jogler M."/>
            <person name="Boedeker C."/>
            <person name="Pinto D."/>
            <person name="Vollmers J."/>
            <person name="Rivas-Marin E."/>
            <person name="Kohn T."/>
            <person name="Peeters S.H."/>
            <person name="Heuer A."/>
            <person name="Rast P."/>
            <person name="Oberbeckmann S."/>
            <person name="Bunk B."/>
            <person name="Jeske O."/>
            <person name="Meyerdierks A."/>
            <person name="Storesund J.E."/>
            <person name="Kallscheuer N."/>
            <person name="Luecker S."/>
            <person name="Lage O.M."/>
            <person name="Pohl T."/>
            <person name="Merkel B.J."/>
            <person name="Hornburger P."/>
            <person name="Mueller R.-W."/>
            <person name="Bruemmer F."/>
            <person name="Labrenz M."/>
            <person name="Spormann A.M."/>
            <person name="Op Den Camp H."/>
            <person name="Overmann J."/>
            <person name="Amann R."/>
            <person name="Jetten M.S.M."/>
            <person name="Mascher T."/>
            <person name="Medema M.H."/>
            <person name="Devos D.P."/>
            <person name="Kaster A.-K."/>
            <person name="Ovreas L."/>
            <person name="Rohde M."/>
            <person name="Galperin M.Y."/>
            <person name="Jogler C."/>
        </authorList>
    </citation>
    <scope>NUCLEOTIDE SEQUENCE [LARGE SCALE GENOMIC DNA]</scope>
    <source>
        <strain evidence="2 3">CA85</strain>
    </source>
</reference>
<gene>
    <name evidence="2" type="ORF">CA85_41660</name>
</gene>
<dbReference type="AlphaFoldDB" id="A0A5C5X375"/>
<sequence precursor="true">MPRTVPPNRFTRLTDLTKLGMLFAAWLAISPLRAADPPSPIDATTLHHKVLCGYQGWFRCPDDIASRGWVHWSRDRDRITPQSLTFEMWPDMREYPTNATYAVPGFHCPDGTPAKLFSSADSETVSLHFRWMRQYGIDGALVQRFVSETGGPHSARVLSHAAEAAQADGRVFAVEYDMSGVPEDELIERLTEDWRFLVDEMKITENPNYLHHDGRPVLGVWGFFPERFSSQTAHALIDFLKTDGPYQVTLIGGCNWPWRDVSDPEWARALRRFDVLSPWNVGHVRRENQKLYAETGRWADDRAEAHEHAMQYMPVVYPGFSWDNLKRKPPGSTNIPRLGGEFFWKQFEAAAELDIEMVKVAMFDEVDEATAIFKISNTPPAQAHFLTLEGLPSDAYLKLTGKGSELIRGE</sequence>
<dbReference type="EMBL" id="SJPK01000012">
    <property type="protein sequence ID" value="TWT56632.1"/>
    <property type="molecule type" value="Genomic_DNA"/>
</dbReference>
<dbReference type="CDD" id="cd11576">
    <property type="entry name" value="GH99_GH71_like_2"/>
    <property type="match status" value="1"/>
</dbReference>
<proteinExistence type="predicted"/>
<evidence type="ECO:0008006" key="4">
    <source>
        <dbReference type="Google" id="ProtNLM"/>
    </source>
</evidence>
<dbReference type="RefSeq" id="WP_146393018.1">
    <property type="nucleotide sequence ID" value="NZ_SJPK01000012.1"/>
</dbReference>
<keyword evidence="3" id="KW-1185">Reference proteome</keyword>
<feature type="chain" id="PRO_5022847696" description="Xylosidase/arabinosidase" evidence="1">
    <location>
        <begin position="35"/>
        <end position="410"/>
    </location>
</feature>
<feature type="signal peptide" evidence="1">
    <location>
        <begin position="1"/>
        <end position="34"/>
    </location>
</feature>
<comment type="caution">
    <text evidence="2">The sequence shown here is derived from an EMBL/GenBank/DDBJ whole genome shotgun (WGS) entry which is preliminary data.</text>
</comment>
<name>A0A5C5X375_9BACT</name>
<evidence type="ECO:0000313" key="3">
    <source>
        <dbReference type="Proteomes" id="UP000318053"/>
    </source>
</evidence>
<organism evidence="2 3">
    <name type="scientific">Allorhodopirellula solitaria</name>
    <dbReference type="NCBI Taxonomy" id="2527987"/>
    <lineage>
        <taxon>Bacteria</taxon>
        <taxon>Pseudomonadati</taxon>
        <taxon>Planctomycetota</taxon>
        <taxon>Planctomycetia</taxon>
        <taxon>Pirellulales</taxon>
        <taxon>Pirellulaceae</taxon>
        <taxon>Allorhodopirellula</taxon>
    </lineage>
</organism>
<dbReference type="OrthoDB" id="6387072at2"/>
<dbReference type="Gene3D" id="3.20.20.80">
    <property type="entry name" value="Glycosidases"/>
    <property type="match status" value="1"/>
</dbReference>
<protein>
    <recommendedName>
        <fullName evidence="4">Xylosidase/arabinosidase</fullName>
    </recommendedName>
</protein>
<dbReference type="Proteomes" id="UP000318053">
    <property type="component" value="Unassembled WGS sequence"/>
</dbReference>
<evidence type="ECO:0000256" key="1">
    <source>
        <dbReference type="SAM" id="SignalP"/>
    </source>
</evidence>
<evidence type="ECO:0000313" key="2">
    <source>
        <dbReference type="EMBL" id="TWT56632.1"/>
    </source>
</evidence>
<accession>A0A5C5X375</accession>